<dbReference type="Proteomes" id="UP000054321">
    <property type="component" value="Unassembled WGS sequence"/>
</dbReference>
<accession>A0A0C3D9H3</accession>
<evidence type="ECO:0000256" key="2">
    <source>
        <dbReference type="SAM" id="MobiDB-lite"/>
    </source>
</evidence>
<gene>
    <name evidence="3" type="ORF">OIDMADRAFT_147056</name>
</gene>
<proteinExistence type="predicted"/>
<reference evidence="3 4" key="1">
    <citation type="submission" date="2014-04" db="EMBL/GenBank/DDBJ databases">
        <authorList>
            <consortium name="DOE Joint Genome Institute"/>
            <person name="Kuo A."/>
            <person name="Martino E."/>
            <person name="Perotto S."/>
            <person name="Kohler A."/>
            <person name="Nagy L.G."/>
            <person name="Floudas D."/>
            <person name="Copeland A."/>
            <person name="Barry K.W."/>
            <person name="Cichocki N."/>
            <person name="Veneault-Fourrey C."/>
            <person name="LaButti K."/>
            <person name="Lindquist E.A."/>
            <person name="Lipzen A."/>
            <person name="Lundell T."/>
            <person name="Morin E."/>
            <person name="Murat C."/>
            <person name="Sun H."/>
            <person name="Tunlid A."/>
            <person name="Henrissat B."/>
            <person name="Grigoriev I.V."/>
            <person name="Hibbett D.S."/>
            <person name="Martin F."/>
            <person name="Nordberg H.P."/>
            <person name="Cantor M.N."/>
            <person name="Hua S.X."/>
        </authorList>
    </citation>
    <scope>NUCLEOTIDE SEQUENCE [LARGE SCALE GENOMIC DNA]</scope>
    <source>
        <strain evidence="3 4">Zn</strain>
    </source>
</reference>
<dbReference type="AlphaFoldDB" id="A0A0C3D9H3"/>
<evidence type="ECO:0000313" key="3">
    <source>
        <dbReference type="EMBL" id="KIM98577.1"/>
    </source>
</evidence>
<keyword evidence="1" id="KW-0175">Coiled coil</keyword>
<keyword evidence="4" id="KW-1185">Reference proteome</keyword>
<evidence type="ECO:0000256" key="1">
    <source>
        <dbReference type="SAM" id="Coils"/>
    </source>
</evidence>
<reference evidence="4" key="2">
    <citation type="submission" date="2015-01" db="EMBL/GenBank/DDBJ databases">
        <title>Evolutionary Origins and Diversification of the Mycorrhizal Mutualists.</title>
        <authorList>
            <consortium name="DOE Joint Genome Institute"/>
            <consortium name="Mycorrhizal Genomics Consortium"/>
            <person name="Kohler A."/>
            <person name="Kuo A."/>
            <person name="Nagy L.G."/>
            <person name="Floudas D."/>
            <person name="Copeland A."/>
            <person name="Barry K.W."/>
            <person name="Cichocki N."/>
            <person name="Veneault-Fourrey C."/>
            <person name="LaButti K."/>
            <person name="Lindquist E.A."/>
            <person name="Lipzen A."/>
            <person name="Lundell T."/>
            <person name="Morin E."/>
            <person name="Murat C."/>
            <person name="Riley R."/>
            <person name="Ohm R."/>
            <person name="Sun H."/>
            <person name="Tunlid A."/>
            <person name="Henrissat B."/>
            <person name="Grigoriev I.V."/>
            <person name="Hibbett D.S."/>
            <person name="Martin F."/>
        </authorList>
    </citation>
    <scope>NUCLEOTIDE SEQUENCE [LARGE SCALE GENOMIC DNA]</scope>
    <source>
        <strain evidence="4">Zn</strain>
    </source>
</reference>
<name>A0A0C3D9H3_OIDMZ</name>
<evidence type="ECO:0000313" key="4">
    <source>
        <dbReference type="Proteomes" id="UP000054321"/>
    </source>
</evidence>
<organism evidence="3 4">
    <name type="scientific">Oidiodendron maius (strain Zn)</name>
    <dbReference type="NCBI Taxonomy" id="913774"/>
    <lineage>
        <taxon>Eukaryota</taxon>
        <taxon>Fungi</taxon>
        <taxon>Dikarya</taxon>
        <taxon>Ascomycota</taxon>
        <taxon>Pezizomycotina</taxon>
        <taxon>Leotiomycetes</taxon>
        <taxon>Leotiomycetes incertae sedis</taxon>
        <taxon>Myxotrichaceae</taxon>
        <taxon>Oidiodendron</taxon>
    </lineage>
</organism>
<dbReference type="EMBL" id="KN832880">
    <property type="protein sequence ID" value="KIM98577.1"/>
    <property type="molecule type" value="Genomic_DNA"/>
</dbReference>
<sequence length="263" mass="30085">MSTDTEVEEAHQPSPWILPIYVLSTQRDESRHLIPKEAKCTFDTGNLQGNLVSKTFVTDVLGYPESSFLQLTKVEKAGGTGITGHRLVPQGAINLTWYRSNGTRVFRGMRFLISEHPMYDIVIGSRSIYQNRIMDVPNLMTEASLWDDEKDAETLESLRDKMNDAKTKLTPIEKEVLLKESNDPEVLEKYEALKAELRSAEQEFNAENRHLHLCRIYSSERKNHKKDVKLRKTFEETFHEKVPPTLPTNSGPSGSRRGKSHKE</sequence>
<protein>
    <submittedName>
        <fullName evidence="3">Uncharacterized protein</fullName>
    </submittedName>
</protein>
<dbReference type="OrthoDB" id="3799661at2759"/>
<feature type="coiled-coil region" evidence="1">
    <location>
        <begin position="155"/>
        <end position="210"/>
    </location>
</feature>
<feature type="region of interest" description="Disordered" evidence="2">
    <location>
        <begin position="235"/>
        <end position="263"/>
    </location>
</feature>
<dbReference type="InParanoid" id="A0A0C3D9H3"/>
<dbReference type="HOGENOM" id="CLU_1058054_0_0_1"/>